<evidence type="ECO:0000313" key="2">
    <source>
        <dbReference type="EnsemblMetazoa" id="CLYHEMP016118.1"/>
    </source>
</evidence>
<keyword evidence="1" id="KW-0472">Membrane</keyword>
<keyword evidence="3" id="KW-1185">Reference proteome</keyword>
<dbReference type="AlphaFoldDB" id="A0A7M5X1I0"/>
<name>A0A7M5X1I0_9CNID</name>
<sequence length="168" mass="19632">MDFQVLSYHVYMTLGIMLALVNCSILGQISLPTACQDIYKLSAYIHSNQLQNFTQNPTISTYKCKPSLKNKFCGDRMDNHPEDWKLFQPCLWGKLYIRCPLYLKEYKSYWDYSRWNRDTVIVQARGYVGTKLAFTTEKATIKPVVICDNYSKMDPNHQMFQNSKLVVT</sequence>
<dbReference type="EnsemblMetazoa" id="CLYHEMT016118.1">
    <property type="protein sequence ID" value="CLYHEMP016118.1"/>
    <property type="gene ID" value="CLYHEMG016118"/>
</dbReference>
<protein>
    <submittedName>
        <fullName evidence="2">Uncharacterized protein</fullName>
    </submittedName>
</protein>
<keyword evidence="1" id="KW-1133">Transmembrane helix</keyword>
<evidence type="ECO:0000313" key="3">
    <source>
        <dbReference type="Proteomes" id="UP000594262"/>
    </source>
</evidence>
<accession>A0A7M5X1I0</accession>
<feature type="transmembrane region" description="Helical" evidence="1">
    <location>
        <begin position="6"/>
        <end position="26"/>
    </location>
</feature>
<proteinExistence type="predicted"/>
<reference evidence="2" key="1">
    <citation type="submission" date="2021-01" db="UniProtKB">
        <authorList>
            <consortium name="EnsemblMetazoa"/>
        </authorList>
    </citation>
    <scope>IDENTIFICATION</scope>
</reference>
<dbReference type="Proteomes" id="UP000594262">
    <property type="component" value="Unplaced"/>
</dbReference>
<evidence type="ECO:0000256" key="1">
    <source>
        <dbReference type="SAM" id="Phobius"/>
    </source>
</evidence>
<organism evidence="2 3">
    <name type="scientific">Clytia hemisphaerica</name>
    <dbReference type="NCBI Taxonomy" id="252671"/>
    <lineage>
        <taxon>Eukaryota</taxon>
        <taxon>Metazoa</taxon>
        <taxon>Cnidaria</taxon>
        <taxon>Hydrozoa</taxon>
        <taxon>Hydroidolina</taxon>
        <taxon>Leptothecata</taxon>
        <taxon>Obeliida</taxon>
        <taxon>Clytiidae</taxon>
        <taxon>Clytia</taxon>
    </lineage>
</organism>
<keyword evidence="1" id="KW-0812">Transmembrane</keyword>